<sequence>MTTIEPVRVTTTITTAIKTTTTTHCLPSHPLSVYSNILMQTKCSAYISPDDGEISSVSQSASQVVPCTSPSSSSSSSCTDPSSSSSSS</sequence>
<organism evidence="2 3">
    <name type="scientific">Schistosoma margrebowiei</name>
    <dbReference type="NCBI Taxonomy" id="48269"/>
    <lineage>
        <taxon>Eukaryota</taxon>
        <taxon>Metazoa</taxon>
        <taxon>Spiralia</taxon>
        <taxon>Lophotrochozoa</taxon>
        <taxon>Platyhelminthes</taxon>
        <taxon>Trematoda</taxon>
        <taxon>Digenea</taxon>
        <taxon>Strigeidida</taxon>
        <taxon>Schistosomatoidea</taxon>
        <taxon>Schistosomatidae</taxon>
        <taxon>Schistosoma</taxon>
    </lineage>
</organism>
<name>A0A3P7ZQL6_9TREM</name>
<reference evidence="2 3" key="1">
    <citation type="submission" date="2018-11" db="EMBL/GenBank/DDBJ databases">
        <authorList>
            <consortium name="Pathogen Informatics"/>
        </authorList>
    </citation>
    <scope>NUCLEOTIDE SEQUENCE [LARGE SCALE GENOMIC DNA]</scope>
    <source>
        <strain evidence="2 3">Zambia</strain>
    </source>
</reference>
<accession>A0A3P7ZQL6</accession>
<evidence type="ECO:0000313" key="3">
    <source>
        <dbReference type="Proteomes" id="UP000277204"/>
    </source>
</evidence>
<keyword evidence="3" id="KW-1185">Reference proteome</keyword>
<protein>
    <submittedName>
        <fullName evidence="2">Uncharacterized protein</fullName>
    </submittedName>
</protein>
<gene>
    <name evidence="2" type="ORF">SMRZ_LOCUS13104</name>
</gene>
<dbReference type="Proteomes" id="UP000277204">
    <property type="component" value="Unassembled WGS sequence"/>
</dbReference>
<evidence type="ECO:0000256" key="1">
    <source>
        <dbReference type="SAM" id="MobiDB-lite"/>
    </source>
</evidence>
<dbReference type="AlphaFoldDB" id="A0A3P7ZQL6"/>
<feature type="region of interest" description="Disordered" evidence="1">
    <location>
        <begin position="57"/>
        <end position="88"/>
    </location>
</feature>
<proteinExistence type="predicted"/>
<dbReference type="EMBL" id="UZAI01009125">
    <property type="protein sequence ID" value="VDP03937.1"/>
    <property type="molecule type" value="Genomic_DNA"/>
</dbReference>
<evidence type="ECO:0000313" key="2">
    <source>
        <dbReference type="EMBL" id="VDP03937.1"/>
    </source>
</evidence>